<dbReference type="Proteomes" id="UP000295431">
    <property type="component" value="Unassembled WGS sequence"/>
</dbReference>
<proteinExistence type="predicted"/>
<protein>
    <submittedName>
        <fullName evidence="1">Uncharacterized protein</fullName>
    </submittedName>
</protein>
<dbReference type="EMBL" id="SMJW01000027">
    <property type="protein sequence ID" value="TDC17820.1"/>
    <property type="molecule type" value="Genomic_DNA"/>
</dbReference>
<gene>
    <name evidence="1" type="ORF">E1284_08020</name>
</gene>
<sequence length="103" mass="11372">MRVAVHHLGLVDGRQRGGDPDSEAVQIVRGEQARCPLAGAGDGGLQALPVDVLADDVRLRRFQAYLDDPGGAERGDPLRRTCRIPERAVYDYLRDAYERNQTT</sequence>
<name>A0A4R4P9Y0_9ACTN</name>
<evidence type="ECO:0000313" key="1">
    <source>
        <dbReference type="EMBL" id="TDC17820.1"/>
    </source>
</evidence>
<dbReference type="AlphaFoldDB" id="A0A4R4P9Y0"/>
<organism evidence="1 2">
    <name type="scientific">Actinomadura bangladeshensis</name>
    <dbReference type="NCBI Taxonomy" id="453573"/>
    <lineage>
        <taxon>Bacteria</taxon>
        <taxon>Bacillati</taxon>
        <taxon>Actinomycetota</taxon>
        <taxon>Actinomycetes</taxon>
        <taxon>Streptosporangiales</taxon>
        <taxon>Thermomonosporaceae</taxon>
        <taxon>Actinomadura</taxon>
    </lineage>
</organism>
<accession>A0A4R4P9Y0</accession>
<keyword evidence="2" id="KW-1185">Reference proteome</keyword>
<evidence type="ECO:0000313" key="2">
    <source>
        <dbReference type="Proteomes" id="UP000295431"/>
    </source>
</evidence>
<comment type="caution">
    <text evidence="1">The sequence shown here is derived from an EMBL/GenBank/DDBJ whole genome shotgun (WGS) entry which is preliminary data.</text>
</comment>
<reference evidence="1 2" key="1">
    <citation type="submission" date="2019-03" db="EMBL/GenBank/DDBJ databases">
        <title>Draft genome sequences of novel Actinobacteria.</title>
        <authorList>
            <person name="Sahin N."/>
            <person name="Ay H."/>
            <person name="Saygin H."/>
        </authorList>
    </citation>
    <scope>NUCLEOTIDE SEQUENCE [LARGE SCALE GENOMIC DNA]</scope>
    <source>
        <strain evidence="1 2">DSM 45347</strain>
    </source>
</reference>